<dbReference type="EMBL" id="CM055733">
    <property type="protein sequence ID" value="KAJ8010557.1"/>
    <property type="molecule type" value="Genomic_DNA"/>
</dbReference>
<reference evidence="1" key="1">
    <citation type="submission" date="2021-05" db="EMBL/GenBank/DDBJ databases">
        <authorList>
            <person name="Pan Q."/>
            <person name="Jouanno E."/>
            <person name="Zahm M."/>
            <person name="Klopp C."/>
            <person name="Cabau C."/>
            <person name="Louis A."/>
            <person name="Berthelot C."/>
            <person name="Parey E."/>
            <person name="Roest Crollius H."/>
            <person name="Montfort J."/>
            <person name="Robinson-Rechavi M."/>
            <person name="Bouchez O."/>
            <person name="Lampietro C."/>
            <person name="Lopez Roques C."/>
            <person name="Donnadieu C."/>
            <person name="Postlethwait J."/>
            <person name="Bobe J."/>
            <person name="Dillon D."/>
            <person name="Chandos A."/>
            <person name="von Hippel F."/>
            <person name="Guiguen Y."/>
        </authorList>
    </citation>
    <scope>NUCLEOTIDE SEQUENCE</scope>
    <source>
        <strain evidence="1">YG-Jan2019</strain>
    </source>
</reference>
<comment type="caution">
    <text evidence="1">The sequence shown here is derived from an EMBL/GenBank/DDBJ whole genome shotgun (WGS) entry which is preliminary data.</text>
</comment>
<accession>A0ACC2H460</accession>
<gene>
    <name evidence="1" type="ORF">DPEC_G00076320</name>
</gene>
<name>A0ACC2H460_DALPE</name>
<sequence length="106" mass="11570">MPVSEIKNRLFLNSSWGWTCVFTGSFVFLFSFSIRRSLGLSLRHVSRMGITGALWWGLRHLLTVLEDAAGSCYEPIPANLNGGQGASVPGKSLLVCCTKTRAKPPV</sequence>
<keyword evidence="2" id="KW-1185">Reference proteome</keyword>
<protein>
    <submittedName>
        <fullName evidence="1">Uncharacterized protein</fullName>
    </submittedName>
</protein>
<evidence type="ECO:0000313" key="2">
    <source>
        <dbReference type="Proteomes" id="UP001157502"/>
    </source>
</evidence>
<proteinExistence type="predicted"/>
<evidence type="ECO:0000313" key="1">
    <source>
        <dbReference type="EMBL" id="KAJ8010557.1"/>
    </source>
</evidence>
<organism evidence="1 2">
    <name type="scientific">Dallia pectoralis</name>
    <name type="common">Alaska blackfish</name>
    <dbReference type="NCBI Taxonomy" id="75939"/>
    <lineage>
        <taxon>Eukaryota</taxon>
        <taxon>Metazoa</taxon>
        <taxon>Chordata</taxon>
        <taxon>Craniata</taxon>
        <taxon>Vertebrata</taxon>
        <taxon>Euteleostomi</taxon>
        <taxon>Actinopterygii</taxon>
        <taxon>Neopterygii</taxon>
        <taxon>Teleostei</taxon>
        <taxon>Protacanthopterygii</taxon>
        <taxon>Esociformes</taxon>
        <taxon>Umbridae</taxon>
        <taxon>Dallia</taxon>
    </lineage>
</organism>
<dbReference type="Proteomes" id="UP001157502">
    <property type="component" value="Chromosome 6"/>
</dbReference>